<keyword evidence="3" id="KW-0597">Phosphoprotein</keyword>
<dbReference type="InterPro" id="IPR000719">
    <property type="entry name" value="Prot_kinase_dom"/>
</dbReference>
<keyword evidence="7 8" id="KW-0067">ATP-binding</keyword>
<evidence type="ECO:0000256" key="1">
    <source>
        <dbReference type="ARBA" id="ARBA00006935"/>
    </source>
</evidence>
<dbReference type="PROSITE" id="PS00108">
    <property type="entry name" value="PROTEIN_KINASE_ST"/>
    <property type="match status" value="1"/>
</dbReference>
<dbReference type="InterPro" id="IPR017441">
    <property type="entry name" value="Protein_kinase_ATP_BS"/>
</dbReference>
<dbReference type="InterPro" id="IPR008271">
    <property type="entry name" value="Ser/Thr_kinase_AS"/>
</dbReference>
<dbReference type="Gene3D" id="3.10.20.90">
    <property type="entry name" value="Phosphatidylinositol 3-kinase Catalytic Subunit, Chain A, domain 1"/>
    <property type="match status" value="1"/>
</dbReference>
<dbReference type="Gene3D" id="1.10.510.10">
    <property type="entry name" value="Transferase(Phosphotransferase) domain 1"/>
    <property type="match status" value="1"/>
</dbReference>
<dbReference type="InterPro" id="IPR000961">
    <property type="entry name" value="AGC-kinase_C"/>
</dbReference>
<dbReference type="Pfam" id="PF00169">
    <property type="entry name" value="PH"/>
    <property type="match status" value="1"/>
</dbReference>
<dbReference type="Pfam" id="PF00069">
    <property type="entry name" value="Pkinase"/>
    <property type="match status" value="1"/>
</dbReference>
<keyword evidence="6 14" id="KW-0418">Kinase</keyword>
<dbReference type="SUPFAM" id="SSF50729">
    <property type="entry name" value="PH domain-like"/>
    <property type="match status" value="1"/>
</dbReference>
<evidence type="ECO:0000313" key="15">
    <source>
        <dbReference type="Proteomes" id="UP000054350"/>
    </source>
</evidence>
<evidence type="ECO:0000256" key="7">
    <source>
        <dbReference type="ARBA" id="ARBA00022840"/>
    </source>
</evidence>
<feature type="region of interest" description="Disordered" evidence="9">
    <location>
        <begin position="135"/>
        <end position="182"/>
    </location>
</feature>
<dbReference type="STRING" id="578462.A0A0L0S880"/>
<dbReference type="AlphaFoldDB" id="A0A0L0S880"/>
<dbReference type="GO" id="GO:0004674">
    <property type="term" value="F:protein serine/threonine kinase activity"/>
    <property type="evidence" value="ECO:0007669"/>
    <property type="project" value="UniProtKB-KW"/>
</dbReference>
<accession>A0A0L0S880</accession>
<evidence type="ECO:0000256" key="6">
    <source>
        <dbReference type="ARBA" id="ARBA00022777"/>
    </source>
</evidence>
<gene>
    <name evidence="14" type="ORF">AMAG_04195</name>
</gene>
<evidence type="ECO:0000256" key="4">
    <source>
        <dbReference type="ARBA" id="ARBA00022679"/>
    </source>
</evidence>
<dbReference type="PROSITE" id="PS51285">
    <property type="entry name" value="AGC_KINASE_CTER"/>
    <property type="match status" value="1"/>
</dbReference>
<dbReference type="EMBL" id="GG745333">
    <property type="protein sequence ID" value="KNE58636.1"/>
    <property type="molecule type" value="Genomic_DNA"/>
</dbReference>
<dbReference type="CDD" id="cd00821">
    <property type="entry name" value="PH"/>
    <property type="match status" value="1"/>
</dbReference>
<reference evidence="15" key="2">
    <citation type="submission" date="2009-11" db="EMBL/GenBank/DDBJ databases">
        <title>The Genome Sequence of Allomyces macrogynus strain ATCC 38327.</title>
        <authorList>
            <consortium name="The Broad Institute Genome Sequencing Platform"/>
            <person name="Russ C."/>
            <person name="Cuomo C."/>
            <person name="Shea T."/>
            <person name="Young S.K."/>
            <person name="Zeng Q."/>
            <person name="Koehrsen M."/>
            <person name="Haas B."/>
            <person name="Borodovsky M."/>
            <person name="Guigo R."/>
            <person name="Alvarado L."/>
            <person name="Berlin A."/>
            <person name="Borenstein D."/>
            <person name="Chen Z."/>
            <person name="Engels R."/>
            <person name="Freedman E."/>
            <person name="Gellesch M."/>
            <person name="Goldberg J."/>
            <person name="Griggs A."/>
            <person name="Gujja S."/>
            <person name="Heiman D."/>
            <person name="Hepburn T."/>
            <person name="Howarth C."/>
            <person name="Jen D."/>
            <person name="Larson L."/>
            <person name="Lewis B."/>
            <person name="Mehta T."/>
            <person name="Park D."/>
            <person name="Pearson M."/>
            <person name="Roberts A."/>
            <person name="Saif S."/>
            <person name="Shenoy N."/>
            <person name="Sisk P."/>
            <person name="Stolte C."/>
            <person name="Sykes S."/>
            <person name="Walk T."/>
            <person name="White J."/>
            <person name="Yandava C."/>
            <person name="Burger G."/>
            <person name="Gray M.W."/>
            <person name="Holland P.W.H."/>
            <person name="King N."/>
            <person name="Lang F.B.F."/>
            <person name="Roger A.J."/>
            <person name="Ruiz-Trillo I."/>
            <person name="Lander E."/>
            <person name="Nusbaum C."/>
        </authorList>
    </citation>
    <scope>NUCLEOTIDE SEQUENCE [LARGE SCALE GENOMIC DNA]</scope>
    <source>
        <strain evidence="15">ATCC 38327</strain>
    </source>
</reference>
<sequence length="862" mass="95424">MSGLPGISPAVTRANKLADKLGIQNRADLQALHHLVENGGEAPAQFLKSSAAKLSKIQNKLGENEAVEYALASSSTGDRTDAAVKAIKIKKSVTHRRISVSQELLDDTAPDADTDMPAADEDPAAAATVAVGLHESNSTTGLRSLSSREIRGAGSGSSEETYATLRKQSQSQPAQGRDDLELEELRERRATTASHDKRVRTGKLANFFGAEEDNVGALRRIVDKSDKGRSMSDKRQAVPTFLLRIHFANATHIIVAMPVEATARDMTCHVLRKLMIAENEDQYGLFVVNGTDNPAIKDTDRVYDIVRAWNKSEYILFRRRGKSDGIAAPEIEDVLELGDKLPGSDGTADVSSAGSKQRKVAKLATFFGVSTDNKRIQEDQAEIEELLGMLNDTLAADATDMAESWKRRAISENMIFKEGWLTVDGPDMAAETTAWVSLDKGTLHVRYCESRESAVSPRDPVLSTQLSNVVAMAPSPGKCTFVLTNSETSQVMYTFVAATVQDRDDWIQTVNNVAEAKAASGSSGGLNSGEIKRSSSSRMRSRSQRATIDDFEFHRVLGKGKYGKVLLCSHKVSKKVFAIKVIQKDPESADTARTESEILRSIKHPFIVGLHFAFQNPERLYLVMEYVNGGELFFHLSQSGRFPEKRAKFYAAEILLALQCLHGKGIVYRDLKLENILLDKEGHIKIADFGLSRISTKGEGERTFSMAGTLEYFAPEVIEGINYSFPADWWAFGVILFELLCGYHPFYNPNPDILYQLILRAPLEFPTFIGVRAAEVISRLLDRDYRKRLGSGKNGSREIQQHAFFKDIDWVKLFRKEVPPPWRPDLADDFDTSFFDKEFTSEQIEEDDLRGASGAVPGFDDE</sequence>
<dbReference type="FunFam" id="3.30.200.20:FF:000042">
    <property type="entry name" value="Aurora kinase A"/>
    <property type="match status" value="1"/>
</dbReference>
<feature type="region of interest" description="Disordered" evidence="9">
    <location>
        <begin position="518"/>
        <end position="543"/>
    </location>
</feature>
<dbReference type="PROSITE" id="PS50003">
    <property type="entry name" value="PH_DOMAIN"/>
    <property type="match status" value="1"/>
</dbReference>
<keyword evidence="4" id="KW-0808">Transferase</keyword>
<feature type="region of interest" description="Disordered" evidence="9">
    <location>
        <begin position="841"/>
        <end position="862"/>
    </location>
</feature>
<evidence type="ECO:0000256" key="2">
    <source>
        <dbReference type="ARBA" id="ARBA00022527"/>
    </source>
</evidence>
<evidence type="ECO:0000256" key="5">
    <source>
        <dbReference type="ARBA" id="ARBA00022741"/>
    </source>
</evidence>
<keyword evidence="5 8" id="KW-0547">Nucleotide-binding</keyword>
<dbReference type="InterPro" id="IPR011993">
    <property type="entry name" value="PH-like_dom_sf"/>
</dbReference>
<dbReference type="Pfam" id="PF00788">
    <property type="entry name" value="RA"/>
    <property type="match status" value="1"/>
</dbReference>
<name>A0A0L0S880_ALLM3</name>
<dbReference type="OrthoDB" id="63267at2759"/>
<dbReference type="InterPro" id="IPR001849">
    <property type="entry name" value="PH_domain"/>
</dbReference>
<dbReference type="FunFam" id="1.10.510.10:FF:000008">
    <property type="entry name" value="Non-specific serine/threonine protein kinase"/>
    <property type="match status" value="1"/>
</dbReference>
<evidence type="ECO:0000256" key="8">
    <source>
        <dbReference type="PROSITE-ProRule" id="PRU10141"/>
    </source>
</evidence>
<keyword evidence="2" id="KW-0723">Serine/threonine-protein kinase</keyword>
<reference evidence="14 15" key="1">
    <citation type="submission" date="2009-11" db="EMBL/GenBank/DDBJ databases">
        <title>Annotation of Allomyces macrogynus ATCC 38327.</title>
        <authorList>
            <consortium name="The Broad Institute Genome Sequencing Platform"/>
            <person name="Russ C."/>
            <person name="Cuomo C."/>
            <person name="Burger G."/>
            <person name="Gray M.W."/>
            <person name="Holland P.W.H."/>
            <person name="King N."/>
            <person name="Lang F.B.F."/>
            <person name="Roger A.J."/>
            <person name="Ruiz-Trillo I."/>
            <person name="Young S.K."/>
            <person name="Zeng Q."/>
            <person name="Gargeya S."/>
            <person name="Fitzgerald M."/>
            <person name="Haas B."/>
            <person name="Abouelleil A."/>
            <person name="Alvarado L."/>
            <person name="Arachchi H.M."/>
            <person name="Berlin A."/>
            <person name="Chapman S.B."/>
            <person name="Gearin G."/>
            <person name="Goldberg J."/>
            <person name="Griggs A."/>
            <person name="Gujja S."/>
            <person name="Hansen M."/>
            <person name="Heiman D."/>
            <person name="Howarth C."/>
            <person name="Larimer J."/>
            <person name="Lui A."/>
            <person name="MacDonald P.J.P."/>
            <person name="McCowen C."/>
            <person name="Montmayeur A."/>
            <person name="Murphy C."/>
            <person name="Neiman D."/>
            <person name="Pearson M."/>
            <person name="Priest M."/>
            <person name="Roberts A."/>
            <person name="Saif S."/>
            <person name="Shea T."/>
            <person name="Sisk P."/>
            <person name="Stolte C."/>
            <person name="Sykes S."/>
            <person name="Wortman J."/>
            <person name="Nusbaum C."/>
            <person name="Birren B."/>
        </authorList>
    </citation>
    <scope>NUCLEOTIDE SEQUENCE [LARGE SCALE GENOMIC DNA]</scope>
    <source>
        <strain evidence="14 15">ATCC 38327</strain>
    </source>
</reference>
<dbReference type="GO" id="GO:0005524">
    <property type="term" value="F:ATP binding"/>
    <property type="evidence" value="ECO:0007669"/>
    <property type="project" value="UniProtKB-UniRule"/>
</dbReference>
<comment type="similarity">
    <text evidence="1">Belongs to the protein kinase superfamily. AGC Ser/Thr protein kinase family. RAC subfamily.</text>
</comment>
<dbReference type="PANTHER" id="PTHR24351">
    <property type="entry name" value="RIBOSOMAL PROTEIN S6 KINASE"/>
    <property type="match status" value="1"/>
</dbReference>
<dbReference type="eggNOG" id="KOG0690">
    <property type="taxonomic scope" value="Eukaryota"/>
</dbReference>
<dbReference type="Gene3D" id="2.30.29.30">
    <property type="entry name" value="Pleckstrin-homology domain (PH domain)/Phosphotyrosine-binding domain (PTB)"/>
    <property type="match status" value="1"/>
</dbReference>
<evidence type="ECO:0000259" key="11">
    <source>
        <dbReference type="PROSITE" id="PS50011"/>
    </source>
</evidence>
<dbReference type="SMART" id="SM00314">
    <property type="entry name" value="RA"/>
    <property type="match status" value="1"/>
</dbReference>
<dbReference type="InterPro" id="IPR000159">
    <property type="entry name" value="RA_dom"/>
</dbReference>
<feature type="binding site" evidence="8">
    <location>
        <position position="580"/>
    </location>
    <ligand>
        <name>ATP</name>
        <dbReference type="ChEBI" id="CHEBI:30616"/>
    </ligand>
</feature>
<dbReference type="Proteomes" id="UP000054350">
    <property type="component" value="Unassembled WGS sequence"/>
</dbReference>
<feature type="domain" description="Protein kinase" evidence="11">
    <location>
        <begin position="551"/>
        <end position="805"/>
    </location>
</feature>
<evidence type="ECO:0000259" key="12">
    <source>
        <dbReference type="PROSITE" id="PS50200"/>
    </source>
</evidence>
<dbReference type="GO" id="GO:0007165">
    <property type="term" value="P:signal transduction"/>
    <property type="evidence" value="ECO:0007669"/>
    <property type="project" value="InterPro"/>
</dbReference>
<feature type="compositionally biased region" description="Polar residues" evidence="9">
    <location>
        <begin position="156"/>
        <end position="174"/>
    </location>
</feature>
<dbReference type="SUPFAM" id="SSF56112">
    <property type="entry name" value="Protein kinase-like (PK-like)"/>
    <property type="match status" value="1"/>
</dbReference>
<dbReference type="PROSITE" id="PS00107">
    <property type="entry name" value="PROTEIN_KINASE_ATP"/>
    <property type="match status" value="1"/>
</dbReference>
<protein>
    <submittedName>
        <fullName evidence="14">AGC/AKT protein kinase</fullName>
    </submittedName>
</protein>
<dbReference type="Gene3D" id="3.30.200.20">
    <property type="entry name" value="Phosphorylase Kinase, domain 1"/>
    <property type="match status" value="1"/>
</dbReference>
<dbReference type="VEuPathDB" id="FungiDB:AMAG_04195"/>
<dbReference type="SMART" id="SM00233">
    <property type="entry name" value="PH"/>
    <property type="match status" value="1"/>
</dbReference>
<dbReference type="InterPro" id="IPR011009">
    <property type="entry name" value="Kinase-like_dom_sf"/>
</dbReference>
<evidence type="ECO:0000256" key="9">
    <source>
        <dbReference type="SAM" id="MobiDB-lite"/>
    </source>
</evidence>
<proteinExistence type="inferred from homology"/>
<feature type="compositionally biased region" description="Polar residues" evidence="9">
    <location>
        <begin position="135"/>
        <end position="145"/>
    </location>
</feature>
<evidence type="ECO:0000259" key="13">
    <source>
        <dbReference type="PROSITE" id="PS51285"/>
    </source>
</evidence>
<feature type="domain" description="AGC-kinase C-terminal" evidence="13">
    <location>
        <begin position="806"/>
        <end position="862"/>
    </location>
</feature>
<dbReference type="PROSITE" id="PS50200">
    <property type="entry name" value="RA"/>
    <property type="match status" value="1"/>
</dbReference>
<evidence type="ECO:0000313" key="14">
    <source>
        <dbReference type="EMBL" id="KNE58636.1"/>
    </source>
</evidence>
<feature type="domain" description="PH" evidence="10">
    <location>
        <begin position="414"/>
        <end position="515"/>
    </location>
</feature>
<organism evidence="14 15">
    <name type="scientific">Allomyces macrogynus (strain ATCC 38327)</name>
    <name type="common">Allomyces javanicus var. macrogynus</name>
    <dbReference type="NCBI Taxonomy" id="578462"/>
    <lineage>
        <taxon>Eukaryota</taxon>
        <taxon>Fungi</taxon>
        <taxon>Fungi incertae sedis</taxon>
        <taxon>Blastocladiomycota</taxon>
        <taxon>Blastocladiomycetes</taxon>
        <taxon>Blastocladiales</taxon>
        <taxon>Blastocladiaceae</taxon>
        <taxon>Allomyces</taxon>
    </lineage>
</organism>
<feature type="domain" description="Ras-associating" evidence="12">
    <location>
        <begin position="239"/>
        <end position="322"/>
    </location>
</feature>
<dbReference type="PROSITE" id="PS50011">
    <property type="entry name" value="PROTEIN_KINASE_DOM"/>
    <property type="match status" value="1"/>
</dbReference>
<keyword evidence="15" id="KW-1185">Reference proteome</keyword>
<dbReference type="SMART" id="SM00220">
    <property type="entry name" value="S_TKc"/>
    <property type="match status" value="1"/>
</dbReference>
<dbReference type="SMART" id="SM00133">
    <property type="entry name" value="S_TK_X"/>
    <property type="match status" value="1"/>
</dbReference>
<evidence type="ECO:0000259" key="10">
    <source>
        <dbReference type="PROSITE" id="PS50003"/>
    </source>
</evidence>
<evidence type="ECO:0000256" key="3">
    <source>
        <dbReference type="ARBA" id="ARBA00022553"/>
    </source>
</evidence>